<gene>
    <name evidence="9" type="ORF">ET996_13295</name>
</gene>
<evidence type="ECO:0000256" key="2">
    <source>
        <dbReference type="ARBA" id="ARBA00009142"/>
    </source>
</evidence>
<evidence type="ECO:0000313" key="9">
    <source>
        <dbReference type="EMBL" id="TBT92152.1"/>
    </source>
</evidence>
<evidence type="ECO:0000256" key="7">
    <source>
        <dbReference type="ARBA" id="ARBA00023136"/>
    </source>
</evidence>
<evidence type="ECO:0000313" key="10">
    <source>
        <dbReference type="Proteomes" id="UP000291933"/>
    </source>
</evidence>
<evidence type="ECO:0000256" key="1">
    <source>
        <dbReference type="ARBA" id="ARBA00004651"/>
    </source>
</evidence>
<keyword evidence="10" id="KW-1185">Reference proteome</keyword>
<reference evidence="9 10" key="1">
    <citation type="submission" date="2019-01" db="EMBL/GenBank/DDBJ databases">
        <title>Lactibacter flavus gen. nov., sp. nov., a novel bacterium of the family Propionibacteriaceae isolated from raw milk and dairy products.</title>
        <authorList>
            <person name="Huptas C."/>
            <person name="Wenning M."/>
            <person name="Breitenwieser F."/>
            <person name="Doll E."/>
            <person name="Von Neubeck M."/>
            <person name="Busse H.-J."/>
            <person name="Scherer S."/>
        </authorList>
    </citation>
    <scope>NUCLEOTIDE SEQUENCE [LARGE SCALE GENOMIC DNA]</scope>
    <source>
        <strain evidence="9 10">DSM 22130</strain>
    </source>
</reference>
<sequence>MDALHLALLGAAVLLGAATTRLTGMGFALVATPLLVLLLGTSNGVSLLLVLGFIQAPILVYQLRRDVEVKTALLLLAAAIVGIVPGAWLVNTLPAPVLAIVVGVLILVGITATVASEKARVFKGTPGLLSAGFLSGFMNSIAGIGGPAVALYALSTGWAHASFVATIQLYFFGLSASTLVARGLPTLEPAAWVVAIVALVAGQLLGTFLMRWVSPALGRRLVIAVAIAGGIATIIKGIAAL</sequence>
<name>A0A4Q9KHR7_PROTD</name>
<evidence type="ECO:0000256" key="3">
    <source>
        <dbReference type="ARBA" id="ARBA00022448"/>
    </source>
</evidence>
<dbReference type="RefSeq" id="WP_131173049.1">
    <property type="nucleotide sequence ID" value="NZ_FXTL01000026.1"/>
</dbReference>
<dbReference type="InterPro" id="IPR052017">
    <property type="entry name" value="TSUP"/>
</dbReference>
<dbReference type="OrthoDB" id="3872971at2"/>
<keyword evidence="5 8" id="KW-0812">Transmembrane</keyword>
<feature type="transmembrane region" description="Helical" evidence="8">
    <location>
        <begin position="96"/>
        <end position="115"/>
    </location>
</feature>
<dbReference type="InterPro" id="IPR002781">
    <property type="entry name" value="TM_pro_TauE-like"/>
</dbReference>
<dbReference type="Proteomes" id="UP000291933">
    <property type="component" value="Unassembled WGS sequence"/>
</dbReference>
<feature type="transmembrane region" description="Helical" evidence="8">
    <location>
        <begin position="127"/>
        <end position="152"/>
    </location>
</feature>
<evidence type="ECO:0000256" key="6">
    <source>
        <dbReference type="ARBA" id="ARBA00022989"/>
    </source>
</evidence>
<dbReference type="EMBL" id="SDMR01000022">
    <property type="protein sequence ID" value="TBT92152.1"/>
    <property type="molecule type" value="Genomic_DNA"/>
</dbReference>
<keyword evidence="7 8" id="KW-0472">Membrane</keyword>
<evidence type="ECO:0000256" key="5">
    <source>
        <dbReference type="ARBA" id="ARBA00022692"/>
    </source>
</evidence>
<comment type="caution">
    <text evidence="9">The sequence shown here is derived from an EMBL/GenBank/DDBJ whole genome shotgun (WGS) entry which is preliminary data.</text>
</comment>
<organism evidence="9 10">
    <name type="scientific">Propioniciclava tarda</name>
    <dbReference type="NCBI Taxonomy" id="433330"/>
    <lineage>
        <taxon>Bacteria</taxon>
        <taxon>Bacillati</taxon>
        <taxon>Actinomycetota</taxon>
        <taxon>Actinomycetes</taxon>
        <taxon>Propionibacteriales</taxon>
        <taxon>Propionibacteriaceae</taxon>
        <taxon>Propioniciclava</taxon>
    </lineage>
</organism>
<keyword evidence="4 8" id="KW-1003">Cell membrane</keyword>
<evidence type="ECO:0000256" key="8">
    <source>
        <dbReference type="RuleBase" id="RU363041"/>
    </source>
</evidence>
<feature type="transmembrane region" description="Helical" evidence="8">
    <location>
        <begin position="72"/>
        <end position="90"/>
    </location>
</feature>
<feature type="transmembrane region" description="Helical" evidence="8">
    <location>
        <begin position="34"/>
        <end position="60"/>
    </location>
</feature>
<feature type="transmembrane region" description="Helical" evidence="8">
    <location>
        <begin position="190"/>
        <end position="209"/>
    </location>
</feature>
<dbReference type="PANTHER" id="PTHR30269:SF37">
    <property type="entry name" value="MEMBRANE TRANSPORTER PROTEIN"/>
    <property type="match status" value="1"/>
</dbReference>
<keyword evidence="6 8" id="KW-1133">Transmembrane helix</keyword>
<dbReference type="PANTHER" id="PTHR30269">
    <property type="entry name" value="TRANSMEMBRANE PROTEIN YFCA"/>
    <property type="match status" value="1"/>
</dbReference>
<feature type="transmembrane region" description="Helical" evidence="8">
    <location>
        <begin position="221"/>
        <end position="239"/>
    </location>
</feature>
<protein>
    <recommendedName>
        <fullName evidence="8">Probable membrane transporter protein</fullName>
    </recommendedName>
</protein>
<dbReference type="Pfam" id="PF01925">
    <property type="entry name" value="TauE"/>
    <property type="match status" value="1"/>
</dbReference>
<dbReference type="GO" id="GO:0005886">
    <property type="term" value="C:plasma membrane"/>
    <property type="evidence" value="ECO:0007669"/>
    <property type="project" value="UniProtKB-SubCell"/>
</dbReference>
<keyword evidence="3" id="KW-0813">Transport</keyword>
<evidence type="ECO:0000256" key="4">
    <source>
        <dbReference type="ARBA" id="ARBA00022475"/>
    </source>
</evidence>
<comment type="similarity">
    <text evidence="2 8">Belongs to the 4-toluene sulfonate uptake permease (TSUP) (TC 2.A.102) family.</text>
</comment>
<accession>A0A4Q9KHR7</accession>
<proteinExistence type="inferred from homology"/>
<dbReference type="AlphaFoldDB" id="A0A4Q9KHR7"/>
<comment type="subcellular location">
    <subcellularLocation>
        <location evidence="1 8">Cell membrane</location>
        <topology evidence="1 8">Multi-pass membrane protein</topology>
    </subcellularLocation>
</comment>
<feature type="transmembrane region" description="Helical" evidence="8">
    <location>
        <begin position="158"/>
        <end position="181"/>
    </location>
</feature>